<dbReference type="AlphaFoldDB" id="A0A2G8RS49"/>
<feature type="compositionally biased region" description="Low complexity" evidence="1">
    <location>
        <begin position="133"/>
        <end position="169"/>
    </location>
</feature>
<dbReference type="OrthoDB" id="4991875at2759"/>
<feature type="chain" id="PRO_5013829481" evidence="2">
    <location>
        <begin position="17"/>
        <end position="196"/>
    </location>
</feature>
<feature type="region of interest" description="Disordered" evidence="1">
    <location>
        <begin position="133"/>
        <end position="172"/>
    </location>
</feature>
<gene>
    <name evidence="3" type="ORF">GSI_14092</name>
</gene>
<comment type="caution">
    <text evidence="3">The sequence shown here is derived from an EMBL/GenBank/DDBJ whole genome shotgun (WGS) entry which is preliminary data.</text>
</comment>
<feature type="signal peptide" evidence="2">
    <location>
        <begin position="1"/>
        <end position="16"/>
    </location>
</feature>
<name>A0A2G8RS49_9APHY</name>
<evidence type="ECO:0000256" key="2">
    <source>
        <dbReference type="SAM" id="SignalP"/>
    </source>
</evidence>
<protein>
    <submittedName>
        <fullName evidence="3">Uncharacterized protein</fullName>
    </submittedName>
</protein>
<evidence type="ECO:0000313" key="4">
    <source>
        <dbReference type="Proteomes" id="UP000230002"/>
    </source>
</evidence>
<organism evidence="3 4">
    <name type="scientific">Ganoderma sinense ZZ0214-1</name>
    <dbReference type="NCBI Taxonomy" id="1077348"/>
    <lineage>
        <taxon>Eukaryota</taxon>
        <taxon>Fungi</taxon>
        <taxon>Dikarya</taxon>
        <taxon>Basidiomycota</taxon>
        <taxon>Agaricomycotina</taxon>
        <taxon>Agaricomycetes</taxon>
        <taxon>Polyporales</taxon>
        <taxon>Polyporaceae</taxon>
        <taxon>Ganoderma</taxon>
    </lineage>
</organism>
<keyword evidence="2" id="KW-0732">Signal</keyword>
<reference evidence="3 4" key="1">
    <citation type="journal article" date="2015" name="Sci. Rep.">
        <title>Chromosome-level genome map provides insights into diverse defense mechanisms in the medicinal fungus Ganoderma sinense.</title>
        <authorList>
            <person name="Zhu Y."/>
            <person name="Xu J."/>
            <person name="Sun C."/>
            <person name="Zhou S."/>
            <person name="Xu H."/>
            <person name="Nelson D.R."/>
            <person name="Qian J."/>
            <person name="Song J."/>
            <person name="Luo H."/>
            <person name="Xiang L."/>
            <person name="Li Y."/>
            <person name="Xu Z."/>
            <person name="Ji A."/>
            <person name="Wang L."/>
            <person name="Lu S."/>
            <person name="Hayward A."/>
            <person name="Sun W."/>
            <person name="Li X."/>
            <person name="Schwartz D.C."/>
            <person name="Wang Y."/>
            <person name="Chen S."/>
        </authorList>
    </citation>
    <scope>NUCLEOTIDE SEQUENCE [LARGE SCALE GENOMIC DNA]</scope>
    <source>
        <strain evidence="3 4">ZZ0214-1</strain>
    </source>
</reference>
<accession>A0A2G8RS49</accession>
<proteinExistence type="predicted"/>
<evidence type="ECO:0000256" key="1">
    <source>
        <dbReference type="SAM" id="MobiDB-lite"/>
    </source>
</evidence>
<sequence length="196" mass="18675">MRTLAAIALFASLAAADTTLYIPGFDPQAITANNVGTDASGHTTWVIGPGVTSGTYEDAPGIEHSATLVAGATDAHLVYNDPVASVSLSEDCAINGGLAVCTAVAAVEGSVESLVVTETATGFVVQGAASGPTASATGSGSSSSPTAGSGVKSGASATGSSTAAATTTGGSNGAGRMQTSLGLSVGMVGLVAAFFL</sequence>
<evidence type="ECO:0000313" key="3">
    <source>
        <dbReference type="EMBL" id="PIL24339.1"/>
    </source>
</evidence>
<dbReference type="Proteomes" id="UP000230002">
    <property type="component" value="Unassembled WGS sequence"/>
</dbReference>
<dbReference type="STRING" id="1077348.A0A2G8RS49"/>
<keyword evidence="4" id="KW-1185">Reference proteome</keyword>
<dbReference type="EMBL" id="AYKW01000067">
    <property type="protein sequence ID" value="PIL24339.1"/>
    <property type="molecule type" value="Genomic_DNA"/>
</dbReference>